<gene>
    <name evidence="4" type="ORF">DSM104443_03574</name>
</gene>
<feature type="chain" id="PRO_5027046324" description="Xaa-Pro dipeptidyl-peptidase-like domain-containing protein" evidence="2">
    <location>
        <begin position="24"/>
        <end position="288"/>
    </location>
</feature>
<dbReference type="PANTHER" id="PTHR22946:SF9">
    <property type="entry name" value="POLYKETIDE TRANSFERASE AF380"/>
    <property type="match status" value="1"/>
</dbReference>
<organism evidence="4 5">
    <name type="scientific">Usitatibacter rugosus</name>
    <dbReference type="NCBI Taxonomy" id="2732067"/>
    <lineage>
        <taxon>Bacteria</taxon>
        <taxon>Pseudomonadati</taxon>
        <taxon>Pseudomonadota</taxon>
        <taxon>Betaproteobacteria</taxon>
        <taxon>Nitrosomonadales</taxon>
        <taxon>Usitatibacteraceae</taxon>
        <taxon>Usitatibacter</taxon>
    </lineage>
</organism>
<protein>
    <recommendedName>
        <fullName evidence="3">Xaa-Pro dipeptidyl-peptidase-like domain-containing protein</fullName>
    </recommendedName>
</protein>
<dbReference type="Gene3D" id="3.40.50.1820">
    <property type="entry name" value="alpha/beta hydrolase"/>
    <property type="match status" value="1"/>
</dbReference>
<evidence type="ECO:0000259" key="3">
    <source>
        <dbReference type="Pfam" id="PF02129"/>
    </source>
</evidence>
<keyword evidence="5" id="KW-1185">Reference proteome</keyword>
<reference evidence="4 5" key="1">
    <citation type="submission" date="2020-04" db="EMBL/GenBank/DDBJ databases">
        <title>Usitatibacter rugosus gen. nov., sp. nov. and Usitatibacter palustris sp. nov., novel members of Usitatibacteraceae fam. nov. within the order Nitrosomonadales isolated from soil.</title>
        <authorList>
            <person name="Huber K.J."/>
            <person name="Neumann-Schaal M."/>
            <person name="Geppert A."/>
            <person name="Luckner M."/>
            <person name="Wanner G."/>
            <person name="Overmann J."/>
        </authorList>
    </citation>
    <scope>NUCLEOTIDE SEQUENCE [LARGE SCALE GENOMIC DNA]</scope>
    <source>
        <strain evidence="4 5">0125_3</strain>
    </source>
</reference>
<evidence type="ECO:0000313" key="4">
    <source>
        <dbReference type="EMBL" id="QJR12488.1"/>
    </source>
</evidence>
<evidence type="ECO:0000256" key="1">
    <source>
        <dbReference type="ARBA" id="ARBA00022801"/>
    </source>
</evidence>
<dbReference type="PANTHER" id="PTHR22946">
    <property type="entry name" value="DIENELACTONE HYDROLASE DOMAIN-CONTAINING PROTEIN-RELATED"/>
    <property type="match status" value="1"/>
</dbReference>
<keyword evidence="1" id="KW-0378">Hydrolase</keyword>
<dbReference type="InterPro" id="IPR050261">
    <property type="entry name" value="FrsA_esterase"/>
</dbReference>
<feature type="signal peptide" evidence="2">
    <location>
        <begin position="1"/>
        <end position="23"/>
    </location>
</feature>
<feature type="domain" description="Xaa-Pro dipeptidyl-peptidase-like" evidence="3">
    <location>
        <begin position="50"/>
        <end position="190"/>
    </location>
</feature>
<dbReference type="AlphaFoldDB" id="A0A6M4H062"/>
<evidence type="ECO:0000256" key="2">
    <source>
        <dbReference type="SAM" id="SignalP"/>
    </source>
</evidence>
<evidence type="ECO:0000313" key="5">
    <source>
        <dbReference type="Proteomes" id="UP000501534"/>
    </source>
</evidence>
<dbReference type="RefSeq" id="WP_171094741.1">
    <property type="nucleotide sequence ID" value="NZ_CP053069.1"/>
</dbReference>
<sequence>MRAPEAARALALAAFLLAGVAFAAPALAPDETVIRATVPAGPGLFTSDKRIDVTMFKPKGEGPFPIVVISHGSPRSAADRRRGGRIRFEQQSRAFMAMGYAVVVPTRRGYGDSEGDWAEGYGTCSAPDYYAAGLESARDILAATDAARALPGLDGKRIVLVGQSAGAFGSVAAATKPVPGLVAVVNFAGGRGSQGPHDVCGEGYLVDTMARYGKGSQVPQLWLYSENDLFFGPSLARRMHAAFVGAGGKAQLVETPAWGTDGHMYFRNVSDWTPRVKAFLDSLPSAPR</sequence>
<keyword evidence="2" id="KW-0732">Signal</keyword>
<dbReference type="SUPFAM" id="SSF53474">
    <property type="entry name" value="alpha/beta-Hydrolases"/>
    <property type="match status" value="1"/>
</dbReference>
<dbReference type="InterPro" id="IPR000383">
    <property type="entry name" value="Xaa-Pro-like_dom"/>
</dbReference>
<dbReference type="Proteomes" id="UP000501534">
    <property type="component" value="Chromosome"/>
</dbReference>
<dbReference type="Pfam" id="PF02129">
    <property type="entry name" value="Peptidase_S15"/>
    <property type="match status" value="1"/>
</dbReference>
<name>A0A6M4H062_9PROT</name>
<dbReference type="EMBL" id="CP053069">
    <property type="protein sequence ID" value="QJR12488.1"/>
    <property type="molecule type" value="Genomic_DNA"/>
</dbReference>
<proteinExistence type="predicted"/>
<dbReference type="InterPro" id="IPR029058">
    <property type="entry name" value="AB_hydrolase_fold"/>
</dbReference>
<dbReference type="KEGG" id="uru:DSM104443_03574"/>
<dbReference type="GO" id="GO:0052689">
    <property type="term" value="F:carboxylic ester hydrolase activity"/>
    <property type="evidence" value="ECO:0007669"/>
    <property type="project" value="UniProtKB-ARBA"/>
</dbReference>
<accession>A0A6M4H062</accession>